<name>V6ASU4_9ARCH</name>
<evidence type="ECO:0000313" key="1">
    <source>
        <dbReference type="EMBL" id="CDI05629.1"/>
    </source>
</evidence>
<proteinExistence type="predicted"/>
<comment type="caution">
    <text evidence="1">The sequence shown here is derived from an EMBL/GenBank/DDBJ whole genome shotgun (WGS) entry which is preliminary data.</text>
</comment>
<accession>V6ASU4</accession>
<sequence length="140" mass="16410">MRRLVFAPALMLENTALDQIRKLIIKIWRGQIIIFTGLTVYVPLSNNVIMHLNEITTQIQNKKLLSENDEQLIRGIFNKILEQGEWYDVNEIESWLENEGTWTHKPTIIRITNISHYIQTRFQQRPAKLKMLSDDECGCG</sequence>
<dbReference type="Proteomes" id="UP000018159">
    <property type="component" value="Unassembled WGS sequence"/>
</dbReference>
<evidence type="ECO:0000313" key="2">
    <source>
        <dbReference type="Proteomes" id="UP000018159"/>
    </source>
</evidence>
<dbReference type="EMBL" id="CBTY010000008">
    <property type="protein sequence ID" value="CDI05629.1"/>
    <property type="molecule type" value="Genomic_DNA"/>
</dbReference>
<reference evidence="1 2" key="1">
    <citation type="journal article" date="2013" name="PLoS ONE">
        <title>Enrichment and Genome Sequence of the Group I.1a Ammonia-Oxidizing Archaeon ?Ca. Nitrosotenuis uzonensis? Representing a Clade Globally.</title>
        <authorList>
            <person name="Lebedeva E.V."/>
            <person name="Hatzenpichler R."/>
            <person name="Pelletier E."/>
            <person name="Schuster N."/>
            <person name="Hauzmayer S."/>
            <person name="Bulaev A."/>
            <person name="Grigor'eva N.V."/>
            <person name="Galushko A."/>
            <person name="Schmid M."/>
            <person name="Palatinszky M."/>
            <person name="Le Paslier D."/>
            <person name="Daims H."/>
            <person name="Wagner M."/>
        </authorList>
    </citation>
    <scope>NUCLEOTIDE SEQUENCE [LARGE SCALE GENOMIC DNA]</scope>
    <source>
        <strain evidence="1 2">N4</strain>
    </source>
</reference>
<keyword evidence="2" id="KW-1185">Reference proteome</keyword>
<gene>
    <name evidence="1" type="ORF">NITUZ_30321</name>
</gene>
<dbReference type="AlphaFoldDB" id="V6ASU4"/>
<protein>
    <submittedName>
        <fullName evidence="1">Uncharacterized protein</fullName>
    </submittedName>
</protein>
<organism evidence="1 2">
    <name type="scientific">Candidatus Nitrosotenuis uzonensis</name>
    <dbReference type="NCBI Taxonomy" id="1407055"/>
    <lineage>
        <taxon>Archaea</taxon>
        <taxon>Nitrososphaerota</taxon>
        <taxon>Candidatus Nitrosotenuis</taxon>
    </lineage>
</organism>
<dbReference type="STRING" id="1407055.NITUZ_30321"/>